<evidence type="ECO:0000256" key="1">
    <source>
        <dbReference type="ARBA" id="ARBA00005690"/>
    </source>
</evidence>
<evidence type="ECO:0000313" key="7">
    <source>
        <dbReference type="EMBL" id="WOG86767.1"/>
    </source>
</evidence>
<dbReference type="InterPro" id="IPR047192">
    <property type="entry name" value="Euk_RPA1_DBD_C"/>
</dbReference>
<sequence>MDVKSNLHLSYLQQIRCLCEAEVVEILNGDGWYYECCTTCARAVQKREGQVFCPGCQDTKEKTSHRYRVVARVKDDSETTTFTLFNKEAEQLIGVPLEKILTELDQEGNMEDIPTPIKNMVGKFCAFQIKVTQYNITTGCEEYTVTRVSECSKTPATTSTAEEETHKDKRMKTA</sequence>
<dbReference type="InterPro" id="IPR012340">
    <property type="entry name" value="NA-bd_OB-fold"/>
</dbReference>
<keyword evidence="4" id="KW-0862">Zinc</keyword>
<protein>
    <submittedName>
        <fullName evidence="7">Uncharacterized protein</fullName>
    </submittedName>
</protein>
<proteinExistence type="inferred from homology"/>
<reference evidence="7" key="2">
    <citation type="submission" date="2022-03" db="EMBL/GenBank/DDBJ databases">
        <title>Draft title - Genomic analysis of global carrot germplasm unveils the trajectory of domestication and the origin of high carotenoid orange carrot.</title>
        <authorList>
            <person name="Iorizzo M."/>
            <person name="Ellison S."/>
            <person name="Senalik D."/>
            <person name="Macko-Podgorni A."/>
            <person name="Grzebelus D."/>
            <person name="Bostan H."/>
            <person name="Rolling W."/>
            <person name="Curaba J."/>
            <person name="Simon P."/>
        </authorList>
    </citation>
    <scope>NUCLEOTIDE SEQUENCE</scope>
    <source>
        <tissue evidence="7">Leaf</tissue>
    </source>
</reference>
<keyword evidence="8" id="KW-1185">Reference proteome</keyword>
<evidence type="ECO:0000256" key="5">
    <source>
        <dbReference type="ARBA" id="ARBA00023125"/>
    </source>
</evidence>
<dbReference type="Pfam" id="PF08646">
    <property type="entry name" value="Rep_fac-A_C"/>
    <property type="match status" value="1"/>
</dbReference>
<dbReference type="CDD" id="cd04476">
    <property type="entry name" value="RPA1_DBD_C"/>
    <property type="match status" value="1"/>
</dbReference>
<dbReference type="OMA" id="FINHIFG"/>
<evidence type="ECO:0000256" key="6">
    <source>
        <dbReference type="SAM" id="MobiDB-lite"/>
    </source>
</evidence>
<dbReference type="GO" id="GO:0008270">
    <property type="term" value="F:zinc ion binding"/>
    <property type="evidence" value="ECO:0007669"/>
    <property type="project" value="UniProtKB-KW"/>
</dbReference>
<keyword evidence="3" id="KW-0863">Zinc-finger</keyword>
<dbReference type="GO" id="GO:0003677">
    <property type="term" value="F:DNA binding"/>
    <property type="evidence" value="ECO:0007669"/>
    <property type="project" value="UniProtKB-KW"/>
</dbReference>
<evidence type="ECO:0000256" key="4">
    <source>
        <dbReference type="ARBA" id="ARBA00022833"/>
    </source>
</evidence>
<dbReference type="Gene3D" id="2.40.50.140">
    <property type="entry name" value="Nucleic acid-binding proteins"/>
    <property type="match status" value="1"/>
</dbReference>
<accession>A0A161X0G2</accession>
<evidence type="ECO:0000256" key="3">
    <source>
        <dbReference type="ARBA" id="ARBA00022771"/>
    </source>
</evidence>
<comment type="similarity">
    <text evidence="1">Belongs to the replication factor A protein 1 family.</text>
</comment>
<dbReference type="InterPro" id="IPR013955">
    <property type="entry name" value="Rep_factor-A_C"/>
</dbReference>
<dbReference type="PANTHER" id="PTHR47165:SF4">
    <property type="entry name" value="OS03G0429900 PROTEIN"/>
    <property type="match status" value="1"/>
</dbReference>
<dbReference type="AlphaFoldDB" id="A0A161X0G2"/>
<evidence type="ECO:0000256" key="2">
    <source>
        <dbReference type="ARBA" id="ARBA00022723"/>
    </source>
</evidence>
<evidence type="ECO:0000313" key="8">
    <source>
        <dbReference type="Proteomes" id="UP000077755"/>
    </source>
</evidence>
<name>A0A161X0G2_DAUCS</name>
<reference evidence="7" key="1">
    <citation type="journal article" date="2016" name="Nat. Genet.">
        <title>A high-quality carrot genome assembly provides new insights into carotenoid accumulation and asterid genome evolution.</title>
        <authorList>
            <person name="Iorizzo M."/>
            <person name="Ellison S."/>
            <person name="Senalik D."/>
            <person name="Zeng P."/>
            <person name="Satapoomin P."/>
            <person name="Huang J."/>
            <person name="Bowman M."/>
            <person name="Iovene M."/>
            <person name="Sanseverino W."/>
            <person name="Cavagnaro P."/>
            <person name="Yildiz M."/>
            <person name="Macko-Podgorni A."/>
            <person name="Moranska E."/>
            <person name="Grzebelus E."/>
            <person name="Grzebelus D."/>
            <person name="Ashrafi H."/>
            <person name="Zheng Z."/>
            <person name="Cheng S."/>
            <person name="Spooner D."/>
            <person name="Van Deynze A."/>
            <person name="Simon P."/>
        </authorList>
    </citation>
    <scope>NUCLEOTIDE SEQUENCE</scope>
    <source>
        <tissue evidence="7">Leaf</tissue>
    </source>
</reference>
<gene>
    <name evidence="7" type="ORF">DCAR_0205985</name>
</gene>
<dbReference type="EMBL" id="CP093344">
    <property type="protein sequence ID" value="WOG86767.1"/>
    <property type="molecule type" value="Genomic_DNA"/>
</dbReference>
<dbReference type="PANTHER" id="PTHR47165">
    <property type="entry name" value="OS03G0429900 PROTEIN"/>
    <property type="match status" value="1"/>
</dbReference>
<dbReference type="Proteomes" id="UP000077755">
    <property type="component" value="Chromosome 2"/>
</dbReference>
<feature type="region of interest" description="Disordered" evidence="6">
    <location>
        <begin position="151"/>
        <end position="174"/>
    </location>
</feature>
<keyword evidence="5" id="KW-0238">DNA-binding</keyword>
<dbReference type="SUPFAM" id="SSF50249">
    <property type="entry name" value="Nucleic acid-binding proteins"/>
    <property type="match status" value="1"/>
</dbReference>
<dbReference type="Gramene" id="KZN04495">
    <property type="protein sequence ID" value="KZN04495"/>
    <property type="gene ID" value="DCAR_005332"/>
</dbReference>
<organism evidence="7 8">
    <name type="scientific">Daucus carota subsp. sativus</name>
    <name type="common">Carrot</name>
    <dbReference type="NCBI Taxonomy" id="79200"/>
    <lineage>
        <taxon>Eukaryota</taxon>
        <taxon>Viridiplantae</taxon>
        <taxon>Streptophyta</taxon>
        <taxon>Embryophyta</taxon>
        <taxon>Tracheophyta</taxon>
        <taxon>Spermatophyta</taxon>
        <taxon>Magnoliopsida</taxon>
        <taxon>eudicotyledons</taxon>
        <taxon>Gunneridae</taxon>
        <taxon>Pentapetalae</taxon>
        <taxon>asterids</taxon>
        <taxon>campanulids</taxon>
        <taxon>Apiales</taxon>
        <taxon>Apiaceae</taxon>
        <taxon>Apioideae</taxon>
        <taxon>Scandiceae</taxon>
        <taxon>Daucinae</taxon>
        <taxon>Daucus</taxon>
        <taxon>Daucus sect. Daucus</taxon>
    </lineage>
</organism>
<keyword evidence="2" id="KW-0479">Metal-binding</keyword>